<feature type="compositionally biased region" description="Basic and acidic residues" evidence="1">
    <location>
        <begin position="71"/>
        <end position="83"/>
    </location>
</feature>
<feature type="compositionally biased region" description="Basic residues" evidence="1">
    <location>
        <begin position="46"/>
        <end position="55"/>
    </location>
</feature>
<feature type="region of interest" description="Disordered" evidence="1">
    <location>
        <begin position="138"/>
        <end position="174"/>
    </location>
</feature>
<gene>
    <name evidence="2" type="ORF">NDU88_002957</name>
</gene>
<organism evidence="2 3">
    <name type="scientific">Pleurodeles waltl</name>
    <name type="common">Iberian ribbed newt</name>
    <dbReference type="NCBI Taxonomy" id="8319"/>
    <lineage>
        <taxon>Eukaryota</taxon>
        <taxon>Metazoa</taxon>
        <taxon>Chordata</taxon>
        <taxon>Craniata</taxon>
        <taxon>Vertebrata</taxon>
        <taxon>Euteleostomi</taxon>
        <taxon>Amphibia</taxon>
        <taxon>Batrachia</taxon>
        <taxon>Caudata</taxon>
        <taxon>Salamandroidea</taxon>
        <taxon>Salamandridae</taxon>
        <taxon>Pleurodelinae</taxon>
        <taxon>Pleurodeles</taxon>
    </lineage>
</organism>
<dbReference type="AlphaFoldDB" id="A0AAV7KVN5"/>
<name>A0AAV7KVN5_PLEWA</name>
<keyword evidence="3" id="KW-1185">Reference proteome</keyword>
<dbReference type="EMBL" id="JANPWB010000016">
    <property type="protein sequence ID" value="KAJ1082792.1"/>
    <property type="molecule type" value="Genomic_DNA"/>
</dbReference>
<evidence type="ECO:0000256" key="1">
    <source>
        <dbReference type="SAM" id="MobiDB-lite"/>
    </source>
</evidence>
<proteinExistence type="predicted"/>
<comment type="caution">
    <text evidence="2">The sequence shown here is derived from an EMBL/GenBank/DDBJ whole genome shotgun (WGS) entry which is preliminary data.</text>
</comment>
<feature type="region of interest" description="Disordered" evidence="1">
    <location>
        <begin position="208"/>
        <end position="233"/>
    </location>
</feature>
<evidence type="ECO:0000313" key="3">
    <source>
        <dbReference type="Proteomes" id="UP001066276"/>
    </source>
</evidence>
<feature type="compositionally biased region" description="Polar residues" evidence="1">
    <location>
        <begin position="59"/>
        <end position="70"/>
    </location>
</feature>
<protein>
    <submittedName>
        <fullName evidence="2">Uncharacterized protein</fullName>
    </submittedName>
</protein>
<accession>A0AAV7KVN5</accession>
<reference evidence="2" key="1">
    <citation type="journal article" date="2022" name="bioRxiv">
        <title>Sequencing and chromosome-scale assembly of the giantPleurodeles waltlgenome.</title>
        <authorList>
            <person name="Brown T."/>
            <person name="Elewa A."/>
            <person name="Iarovenko S."/>
            <person name="Subramanian E."/>
            <person name="Araus A.J."/>
            <person name="Petzold A."/>
            <person name="Susuki M."/>
            <person name="Suzuki K.-i.T."/>
            <person name="Hayashi T."/>
            <person name="Toyoda A."/>
            <person name="Oliveira C."/>
            <person name="Osipova E."/>
            <person name="Leigh N.D."/>
            <person name="Simon A."/>
            <person name="Yun M.H."/>
        </authorList>
    </citation>
    <scope>NUCLEOTIDE SEQUENCE</scope>
    <source>
        <strain evidence="2">20211129_DDA</strain>
        <tissue evidence="2">Liver</tissue>
    </source>
</reference>
<dbReference type="Proteomes" id="UP001066276">
    <property type="component" value="Chromosome 12"/>
</dbReference>
<evidence type="ECO:0000313" key="2">
    <source>
        <dbReference type="EMBL" id="KAJ1082792.1"/>
    </source>
</evidence>
<sequence>MNSGLTYLFQGLRSPSNCVEPSICSNSGDLACGIGASGDRTFARRNPGHRQRRPERRASTPSLQVTSSSGDPREERPPLRFRNHEVSYQPHIAWCNKDSNMAIKTTLIDHQTALYQTGAGLCNTWEMKGRSQRYEKEAEELKGSLRPEERANQLDVDHRAEGETGTPDDKTPERQCFEEKAEHRGEAHRLDGETVRPNTKILGNQRVEEEVSPVETRVGNREMPRGPENCGSPHELWPRVLWVSAAFASLPGVVG</sequence>
<feature type="region of interest" description="Disordered" evidence="1">
    <location>
        <begin position="38"/>
        <end position="83"/>
    </location>
</feature>